<gene>
    <name evidence="1" type="ORF">I5776_15230</name>
</gene>
<dbReference type="Proteomes" id="UP000595691">
    <property type="component" value="Chromosome"/>
</dbReference>
<protein>
    <submittedName>
        <fullName evidence="1">Uncharacterized protein</fullName>
    </submittedName>
</protein>
<organism evidence="1 2">
    <name type="scientific">Heyndrickxia vini</name>
    <dbReference type="NCBI Taxonomy" id="1476025"/>
    <lineage>
        <taxon>Bacteria</taxon>
        <taxon>Bacillati</taxon>
        <taxon>Bacillota</taxon>
        <taxon>Bacilli</taxon>
        <taxon>Bacillales</taxon>
        <taxon>Bacillaceae</taxon>
        <taxon>Heyndrickxia</taxon>
    </lineage>
</organism>
<proteinExistence type="predicted"/>
<accession>A0ABX7DY52</accession>
<dbReference type="RefSeq" id="WP_202777227.1">
    <property type="nucleotide sequence ID" value="NZ_CP065425.1"/>
</dbReference>
<reference evidence="1 2" key="1">
    <citation type="submission" date="2020-11" db="EMBL/GenBank/DDBJ databases">
        <title>Taxonomic evaluation of the Bacillus sporothermodurans group of bacteria based on whole genome sequences.</title>
        <authorList>
            <person name="Fiedler G."/>
            <person name="Herbstmann A.-D."/>
            <person name="Doll E."/>
            <person name="Wenning M."/>
            <person name="Brinks E."/>
            <person name="Kabisch J."/>
            <person name="Breitenwieser F."/>
            <person name="Lappann M."/>
            <person name="Boehnlein C."/>
            <person name="Franz C."/>
        </authorList>
    </citation>
    <scope>NUCLEOTIDE SEQUENCE [LARGE SCALE GENOMIC DNA]</scope>
    <source>
        <strain evidence="1 2">JCM 19841</strain>
    </source>
</reference>
<name>A0ABX7DY52_9BACI</name>
<evidence type="ECO:0000313" key="2">
    <source>
        <dbReference type="Proteomes" id="UP000595691"/>
    </source>
</evidence>
<keyword evidence="2" id="KW-1185">Reference proteome</keyword>
<dbReference type="EMBL" id="CP065425">
    <property type="protein sequence ID" value="QQZ08409.1"/>
    <property type="molecule type" value="Genomic_DNA"/>
</dbReference>
<sequence>MDAGIQVLTRLYMYVHPLVDFAVTSWVGDCPANSFYLQVDILLDVLVKAV</sequence>
<evidence type="ECO:0000313" key="1">
    <source>
        <dbReference type="EMBL" id="QQZ08409.1"/>
    </source>
</evidence>